<keyword evidence="2" id="KW-1185">Reference proteome</keyword>
<protein>
    <submittedName>
        <fullName evidence="1">Uncharacterized protein</fullName>
    </submittedName>
</protein>
<dbReference type="InParanoid" id="G0PD42"/>
<proteinExistence type="predicted"/>
<sequence length="67" mass="7544">NVSGNSQLIIQYRPANICKNNGSILSCTNVLTSEKFEVTDIIFFLPAFDSHNKLDTNSSNHHLFFDI</sequence>
<gene>
    <name evidence="1" type="ORF">CAEBREN_32032</name>
</gene>
<organism evidence="2">
    <name type="scientific">Caenorhabditis brenneri</name>
    <name type="common">Nematode worm</name>
    <dbReference type="NCBI Taxonomy" id="135651"/>
    <lineage>
        <taxon>Eukaryota</taxon>
        <taxon>Metazoa</taxon>
        <taxon>Ecdysozoa</taxon>
        <taxon>Nematoda</taxon>
        <taxon>Chromadorea</taxon>
        <taxon>Rhabditida</taxon>
        <taxon>Rhabditina</taxon>
        <taxon>Rhabditomorpha</taxon>
        <taxon>Rhabditoidea</taxon>
        <taxon>Rhabditidae</taxon>
        <taxon>Peloderinae</taxon>
        <taxon>Caenorhabditis</taxon>
    </lineage>
</organism>
<evidence type="ECO:0000313" key="2">
    <source>
        <dbReference type="Proteomes" id="UP000008068"/>
    </source>
</evidence>
<dbReference type="EMBL" id="GL380263">
    <property type="protein sequence ID" value="EGT51501.1"/>
    <property type="molecule type" value="Genomic_DNA"/>
</dbReference>
<dbReference type="HOGENOM" id="CLU_2819825_0_0_1"/>
<dbReference type="AlphaFoldDB" id="G0PD42"/>
<name>G0PD42_CAEBE</name>
<accession>G0PD42</accession>
<feature type="non-terminal residue" evidence="1">
    <location>
        <position position="1"/>
    </location>
</feature>
<dbReference type="Proteomes" id="UP000008068">
    <property type="component" value="Unassembled WGS sequence"/>
</dbReference>
<reference evidence="2" key="1">
    <citation type="submission" date="2011-07" db="EMBL/GenBank/DDBJ databases">
        <authorList>
            <consortium name="Caenorhabditis brenneri Sequencing and Analysis Consortium"/>
            <person name="Wilson R.K."/>
        </authorList>
    </citation>
    <scope>NUCLEOTIDE SEQUENCE [LARGE SCALE GENOMIC DNA]</scope>
    <source>
        <strain evidence="2">PB2801</strain>
    </source>
</reference>
<evidence type="ECO:0000313" key="1">
    <source>
        <dbReference type="EMBL" id="EGT51501.1"/>
    </source>
</evidence>